<sequence length="117" mass="13687">MLLIGLGIISLIIVYLVLSAQKHEVGNKPNYFLGYRTPTSMKSKTIWDFSQKAFKKIFIKVHFFVLFIGSIWIIYDILNFPNETSIILQAVIYFIIIILIIVLTEKKVKKFERKQEC</sequence>
<keyword evidence="1" id="KW-0472">Membrane</keyword>
<feature type="transmembrane region" description="Helical" evidence="1">
    <location>
        <begin position="85"/>
        <end position="104"/>
    </location>
</feature>
<gene>
    <name evidence="2" type="ORF">B5P37_05795</name>
</gene>
<evidence type="ECO:0000313" key="3">
    <source>
        <dbReference type="Proteomes" id="UP000242864"/>
    </source>
</evidence>
<proteinExistence type="predicted"/>
<organism evidence="2 3">
    <name type="scientific">Staphylococcus lutrae</name>
    <dbReference type="NCBI Taxonomy" id="155085"/>
    <lineage>
        <taxon>Bacteria</taxon>
        <taxon>Bacillati</taxon>
        <taxon>Bacillota</taxon>
        <taxon>Bacilli</taxon>
        <taxon>Bacillales</taxon>
        <taxon>Staphylococcaceae</taxon>
        <taxon>Staphylococcus</taxon>
    </lineage>
</organism>
<name>A0AAC9WMF6_9STAP</name>
<reference evidence="2 3" key="1">
    <citation type="submission" date="2017-04" db="EMBL/GenBank/DDBJ databases">
        <authorList>
            <person name="Veseli I.A."/>
            <person name="Tang C."/>
            <person name="Pombert J.-F."/>
        </authorList>
    </citation>
    <scope>NUCLEOTIDE SEQUENCE [LARGE SCALE GENOMIC DNA]</scope>
    <source>
        <strain evidence="2 3">ATCC 700373</strain>
    </source>
</reference>
<keyword evidence="1" id="KW-1133">Transmembrane helix</keyword>
<dbReference type="RefSeq" id="WP_085237345.1">
    <property type="nucleotide sequence ID" value="NZ_CP020773.1"/>
</dbReference>
<evidence type="ECO:0000256" key="1">
    <source>
        <dbReference type="SAM" id="Phobius"/>
    </source>
</evidence>
<keyword evidence="3" id="KW-1185">Reference proteome</keyword>
<dbReference type="KEGG" id="slz:B5P37_05795"/>
<protein>
    <recommendedName>
        <fullName evidence="4">SdpI family protein</fullName>
    </recommendedName>
</protein>
<dbReference type="InterPro" id="IPR025962">
    <property type="entry name" value="SdpI/YhfL"/>
</dbReference>
<accession>A0AAC9WMF6</accession>
<dbReference type="Proteomes" id="UP000242864">
    <property type="component" value="Chromosome"/>
</dbReference>
<keyword evidence="1" id="KW-0812">Transmembrane</keyword>
<dbReference type="AlphaFoldDB" id="A0AAC9WMF6"/>
<evidence type="ECO:0000313" key="2">
    <source>
        <dbReference type="EMBL" id="ARJ50867.1"/>
    </source>
</evidence>
<evidence type="ECO:0008006" key="4">
    <source>
        <dbReference type="Google" id="ProtNLM"/>
    </source>
</evidence>
<dbReference type="Pfam" id="PF13630">
    <property type="entry name" value="SdpI"/>
    <property type="match status" value="1"/>
</dbReference>
<feature type="transmembrane region" description="Helical" evidence="1">
    <location>
        <begin position="57"/>
        <end position="78"/>
    </location>
</feature>
<dbReference type="EMBL" id="CP020773">
    <property type="protein sequence ID" value="ARJ50867.1"/>
    <property type="molecule type" value="Genomic_DNA"/>
</dbReference>